<dbReference type="EMBL" id="JBBKAR010000042">
    <property type="protein sequence ID" value="MEJ8305385.1"/>
    <property type="molecule type" value="Genomic_DNA"/>
</dbReference>
<evidence type="ECO:0000313" key="2">
    <source>
        <dbReference type="Proteomes" id="UP001380953"/>
    </source>
</evidence>
<accession>A0ACC6PEK2</accession>
<name>A0ACC6PEK2_9BACL</name>
<proteinExistence type="predicted"/>
<protein>
    <submittedName>
        <fullName evidence="1">Txe/YoeB family addiction module toxin</fullName>
    </submittedName>
</protein>
<comment type="caution">
    <text evidence="1">The sequence shown here is derived from an EMBL/GenBank/DDBJ whole genome shotgun (WGS) entry which is preliminary data.</text>
</comment>
<gene>
    <name evidence="1" type="ORF">WKI47_15865</name>
</gene>
<dbReference type="Proteomes" id="UP001380953">
    <property type="component" value="Unassembled WGS sequence"/>
</dbReference>
<evidence type="ECO:0000313" key="1">
    <source>
        <dbReference type="EMBL" id="MEJ8305385.1"/>
    </source>
</evidence>
<keyword evidence="2" id="KW-1185">Reference proteome</keyword>
<organism evidence="1 2">
    <name type="scientific">Saccharibacillus sacchari</name>
    <dbReference type="NCBI Taxonomy" id="456493"/>
    <lineage>
        <taxon>Bacteria</taxon>
        <taxon>Bacillati</taxon>
        <taxon>Bacillota</taxon>
        <taxon>Bacilli</taxon>
        <taxon>Bacillales</taxon>
        <taxon>Paenibacillaceae</taxon>
        <taxon>Saccharibacillus</taxon>
    </lineage>
</organism>
<reference evidence="1" key="1">
    <citation type="submission" date="2024-03" db="EMBL/GenBank/DDBJ databases">
        <title>Whole genome sequecning of epiphytes from Marcgravia umbellata leaves.</title>
        <authorList>
            <person name="Kumar G."/>
            <person name="Savka M.A."/>
        </authorList>
    </citation>
    <scope>NUCLEOTIDE SEQUENCE</scope>
    <source>
        <strain evidence="1">RIT_BL5</strain>
    </source>
</reference>
<sequence>MNKVFSDYAWEDYLAWFQEDRKILKKIHALIQDIERNGYSGVGKPEPLRHDLSGYWSRRITDKDHLIYRVDEENIYIIGCKEHYGD</sequence>